<keyword evidence="5" id="KW-0547">Nucleotide-binding</keyword>
<dbReference type="InterPro" id="IPR034003">
    <property type="entry name" value="ABCG_PDR_2"/>
</dbReference>
<dbReference type="OrthoDB" id="245989at2759"/>
<evidence type="ECO:0000256" key="2">
    <source>
        <dbReference type="ARBA" id="ARBA00022448"/>
    </source>
</evidence>
<evidence type="ECO:0000256" key="3">
    <source>
        <dbReference type="ARBA" id="ARBA00022692"/>
    </source>
</evidence>
<dbReference type="InterPro" id="IPR010929">
    <property type="entry name" value="PDR_CDR_ABC"/>
</dbReference>
<name>A0A8X7NH82_CANPA</name>
<organism evidence="11 12">
    <name type="scientific">Candida parapsilosis</name>
    <name type="common">Yeast</name>
    <dbReference type="NCBI Taxonomy" id="5480"/>
    <lineage>
        <taxon>Eukaryota</taxon>
        <taxon>Fungi</taxon>
        <taxon>Dikarya</taxon>
        <taxon>Ascomycota</taxon>
        <taxon>Saccharomycotina</taxon>
        <taxon>Pichiomycetes</taxon>
        <taxon>Debaryomycetaceae</taxon>
        <taxon>Candida/Lodderomyces clade</taxon>
        <taxon>Candida</taxon>
    </lineage>
</organism>
<comment type="caution">
    <text evidence="11">The sequence shown here is derived from an EMBL/GenBank/DDBJ whole genome shotgun (WGS) entry which is preliminary data.</text>
</comment>
<feature type="transmembrane region" description="Helical" evidence="9">
    <location>
        <begin position="559"/>
        <end position="577"/>
    </location>
</feature>
<dbReference type="InterPro" id="IPR005285">
    <property type="entry name" value="Drug-R_PDR/CDR"/>
</dbReference>
<dbReference type="GO" id="GO:0140359">
    <property type="term" value="F:ABC-type transporter activity"/>
    <property type="evidence" value="ECO:0007669"/>
    <property type="project" value="InterPro"/>
</dbReference>
<keyword evidence="7 9" id="KW-1133">Transmembrane helix</keyword>
<evidence type="ECO:0000256" key="5">
    <source>
        <dbReference type="ARBA" id="ARBA00022741"/>
    </source>
</evidence>
<feature type="transmembrane region" description="Helical" evidence="9">
    <location>
        <begin position="1098"/>
        <end position="1118"/>
    </location>
</feature>
<dbReference type="Pfam" id="PF00005">
    <property type="entry name" value="ABC_tran"/>
    <property type="match status" value="2"/>
</dbReference>
<dbReference type="CDD" id="cd03232">
    <property type="entry name" value="ABCG_PDR_domain2"/>
    <property type="match status" value="1"/>
</dbReference>
<dbReference type="GO" id="GO:0005524">
    <property type="term" value="F:ATP binding"/>
    <property type="evidence" value="ECO:0007669"/>
    <property type="project" value="UniProtKB-KW"/>
</dbReference>
<dbReference type="Pfam" id="PF06422">
    <property type="entry name" value="PDR_CDR"/>
    <property type="match status" value="1"/>
</dbReference>
<feature type="transmembrane region" description="Helical" evidence="9">
    <location>
        <begin position="410"/>
        <end position="432"/>
    </location>
</feature>
<dbReference type="EMBL" id="JABWAB010000009">
    <property type="protein sequence ID" value="KAF6045558.1"/>
    <property type="molecule type" value="Genomic_DNA"/>
</dbReference>
<feature type="transmembrane region" description="Helical" evidence="9">
    <location>
        <begin position="1217"/>
        <end position="1240"/>
    </location>
</feature>
<dbReference type="Gene3D" id="3.40.50.300">
    <property type="entry name" value="P-loop containing nucleotide triphosphate hydrolases"/>
    <property type="match status" value="2"/>
</dbReference>
<comment type="subcellular location">
    <subcellularLocation>
        <location evidence="1">Membrane</location>
        <topology evidence="1">Multi-pass membrane protein</topology>
    </subcellularLocation>
</comment>
<dbReference type="PROSITE" id="PS50893">
    <property type="entry name" value="ABC_TRANSPORTER_2"/>
    <property type="match status" value="2"/>
</dbReference>
<dbReference type="CDD" id="cd03233">
    <property type="entry name" value="ABCG_PDR_domain1"/>
    <property type="match status" value="1"/>
</dbReference>
<keyword evidence="8 9" id="KW-0472">Membrane</keyword>
<proteinExistence type="predicted"/>
<keyword evidence="6" id="KW-0067">ATP-binding</keyword>
<evidence type="ECO:0000256" key="4">
    <source>
        <dbReference type="ARBA" id="ARBA00022737"/>
    </source>
</evidence>
<dbReference type="GO" id="GO:1990961">
    <property type="term" value="P:xenobiotic detoxification by transmembrane export across the plasma membrane"/>
    <property type="evidence" value="ECO:0007669"/>
    <property type="project" value="InterPro"/>
</dbReference>
<dbReference type="FunFam" id="3.40.50.300:FF:000054">
    <property type="entry name" value="ABC multidrug transporter atrF"/>
    <property type="match status" value="1"/>
</dbReference>
<keyword evidence="2" id="KW-0813">Transport</keyword>
<dbReference type="PROSITE" id="PS00211">
    <property type="entry name" value="ABC_TRANSPORTER_1"/>
    <property type="match status" value="1"/>
</dbReference>
<dbReference type="InterPro" id="IPR013525">
    <property type="entry name" value="ABC2_TM"/>
</dbReference>
<evidence type="ECO:0000256" key="6">
    <source>
        <dbReference type="ARBA" id="ARBA00022840"/>
    </source>
</evidence>
<feature type="domain" description="ABC transporter" evidence="10">
    <location>
        <begin position="741"/>
        <end position="990"/>
    </location>
</feature>
<dbReference type="InterPro" id="IPR003593">
    <property type="entry name" value="AAA+_ATPase"/>
</dbReference>
<evidence type="ECO:0000256" key="7">
    <source>
        <dbReference type="ARBA" id="ARBA00022989"/>
    </source>
</evidence>
<feature type="transmembrane region" description="Helical" evidence="9">
    <location>
        <begin position="521"/>
        <end position="539"/>
    </location>
</feature>
<feature type="transmembrane region" description="Helical" evidence="9">
    <location>
        <begin position="1169"/>
        <end position="1197"/>
    </location>
</feature>
<gene>
    <name evidence="11" type="ORF">FOB60_005130</name>
</gene>
<feature type="transmembrane region" description="Helical" evidence="9">
    <location>
        <begin position="1130"/>
        <end position="1149"/>
    </location>
</feature>
<dbReference type="Pfam" id="PF01061">
    <property type="entry name" value="ABC2_membrane"/>
    <property type="match status" value="2"/>
</dbReference>
<feature type="transmembrane region" description="Helical" evidence="9">
    <location>
        <begin position="1276"/>
        <end position="1295"/>
    </location>
</feature>
<evidence type="ECO:0000313" key="11">
    <source>
        <dbReference type="EMBL" id="KAF6045558.1"/>
    </source>
</evidence>
<dbReference type="InterPro" id="IPR027417">
    <property type="entry name" value="P-loop_NTPase"/>
</dbReference>
<protein>
    <submittedName>
        <fullName evidence="11">Pleiotropic drug resistance family protein</fullName>
    </submittedName>
</protein>
<keyword evidence="4" id="KW-0677">Repeat</keyword>
<sequence length="1419" mass="162464">MWKLYQNDPDYYKPRKLGVAYKDLQVYGDAMDTDYQTTVSNGVVKYARNMIKRITKRKQQNTFDILKPMEGLIKPGEVTVVLGRPGAGCTTFLKTIACHTDGFNVANDSVISYDGFTQKEIKQYLRGEVIYCAETDIHFPYLTVGQTLEFAALMKTPRNRPADISREQYAKQLVDVVMETYGLSHTINTKIGNDFVRGVSGGERKRVSLAEVSLVQASIQCWDNSTRGLDAATALEFIQSLKTSATTLNDTPLVAIYQCSQDAYNLFDKVIILYEGYQIYFGSSQHAAAYFQNMGFVCKDRQTIPDFLTSITNPAERMVKPGFEHKVPHTPREFYRHWRRSSERQFLLEEIDKYLDYCSILNYKSKIFKAMQAQKSKHTNSKSPYTVSLPMQVRYIIKRNFNRIKGAPSIPIVTVLGNIALSLILASVFYNLEPKTDSFYHRTAVIYYSMLINSYSSVLEIYNIYETRPIQQKHREYALYSPAADAIGSLVTDLPLKFISSCCFNLILYFIVNFKREPGAFFFYWLINFLSTLMMSHLFRTIGAFTKTLAEAMTPSSLLLYAMSRFTGFTMPLNYMLGWCKWIQYINPLSYVYEALIINEFHGRTFECSKFVPSGEGYPKSGNSTVCATLSAIPGSKVVDGDSYMKVALTYEWKHAWRNFGILLAYVIFLFFTTLFFVSYCQTAKSKGEVLVFKKGHFKGLKSVEEDEEAYMEDQIASESSSSTQVSDEKGMFDYADRKILQTSDVFHWRSLTYKLQIKGEERTILNGVDGWIMPGEVTALMGASGAGKTTLLNALSERLTVGVITSGSRMVNGCQLDNAFQRSIGYVQQQDLHLETSTVREALRFSAYLRQSRKVSKAEKEEYVEKIIELMEMEAYADAVVGVQGEGLNVEQRKRLTIAVELVARPKLLLFLDEPTSGLDSQTAWSICRLIRKLADHGQAILCTIHQPSSILLEEFDRLLFLQRGGETVYFGDLGYRCRTMIRYFERNGAPKCPPDANPAEWMLHVIGAAPGSHADKDYFQVWRESPEYLAVQYELNAMEHMNKGHEEEPKNATTLSRWRLRRDAKESRRTYAAPFWIQYYYVLTRLFQQYWRTPSYIYSKFAMGILCSMFNGFTFFKAKNTMQGLQNQMLSIFMLFAVMTTLAQQYVPMFVSQRDLYEAREQPSRTFSWFAFIAAQITSEIPYQIIVAAISFFVWYYPVGMYHNAGDAVEQRGALMWLAMTLMFVYSSTLAQMCISFNQLTNNAANVISFLVTVSMLFCGVIASKDFMPKFWVFLYRCNPLTYLISSMLSIGIGNSTVKCSKQEFLHFSPVQPGIQKCKDYMKPYISVAGGYLTNPEATESCEYCPMNKTNQYLSNINISIHNFGRDVGIFIAFIAFNIVMTVFLYWLVRVPKGNRRKHNHRWLARFSMFTGYVNQN</sequence>
<dbReference type="SMART" id="SM00382">
    <property type="entry name" value="AAA"/>
    <property type="match status" value="2"/>
</dbReference>
<dbReference type="NCBIfam" id="TIGR00956">
    <property type="entry name" value="3a01205"/>
    <property type="match status" value="1"/>
</dbReference>
<keyword evidence="3 9" id="KW-0812">Transmembrane</keyword>
<feature type="transmembrane region" description="Helical" evidence="9">
    <location>
        <begin position="1370"/>
        <end position="1391"/>
    </location>
</feature>
<dbReference type="GO" id="GO:0016887">
    <property type="term" value="F:ATP hydrolysis activity"/>
    <property type="evidence" value="ECO:0007669"/>
    <property type="project" value="InterPro"/>
</dbReference>
<evidence type="ECO:0000256" key="8">
    <source>
        <dbReference type="ARBA" id="ARBA00023136"/>
    </source>
</evidence>
<accession>A0A8X7NH82</accession>
<feature type="transmembrane region" description="Helical" evidence="9">
    <location>
        <begin position="1246"/>
        <end position="1264"/>
    </location>
</feature>
<evidence type="ECO:0000256" key="9">
    <source>
        <dbReference type="SAM" id="Phobius"/>
    </source>
</evidence>
<dbReference type="Pfam" id="PF14510">
    <property type="entry name" value="ABC_trans_N"/>
    <property type="match status" value="1"/>
</dbReference>
<dbReference type="InterPro" id="IPR034001">
    <property type="entry name" value="ABCG_PDR_1"/>
</dbReference>
<dbReference type="InterPro" id="IPR003439">
    <property type="entry name" value="ABC_transporter-like_ATP-bd"/>
</dbReference>
<dbReference type="Proteomes" id="UP000590412">
    <property type="component" value="Unassembled WGS sequence"/>
</dbReference>
<feature type="transmembrane region" description="Helical" evidence="9">
    <location>
        <begin position="660"/>
        <end position="680"/>
    </location>
</feature>
<dbReference type="GO" id="GO:0016020">
    <property type="term" value="C:membrane"/>
    <property type="evidence" value="ECO:0007669"/>
    <property type="project" value="UniProtKB-SubCell"/>
</dbReference>
<evidence type="ECO:0000313" key="12">
    <source>
        <dbReference type="Proteomes" id="UP000590412"/>
    </source>
</evidence>
<feature type="transmembrane region" description="Helical" evidence="9">
    <location>
        <begin position="444"/>
        <end position="465"/>
    </location>
</feature>
<feature type="domain" description="ABC transporter" evidence="10">
    <location>
        <begin position="49"/>
        <end position="300"/>
    </location>
</feature>
<evidence type="ECO:0000259" key="10">
    <source>
        <dbReference type="PROSITE" id="PS50893"/>
    </source>
</evidence>
<dbReference type="PANTHER" id="PTHR19241">
    <property type="entry name" value="ATP-BINDING CASSETTE TRANSPORTER"/>
    <property type="match status" value="1"/>
</dbReference>
<dbReference type="InterPro" id="IPR029481">
    <property type="entry name" value="ABC_trans_N"/>
</dbReference>
<evidence type="ECO:0000256" key="1">
    <source>
        <dbReference type="ARBA" id="ARBA00004141"/>
    </source>
</evidence>
<reference evidence="11" key="1">
    <citation type="submission" date="2020-03" db="EMBL/GenBank/DDBJ databases">
        <title>FDA dAtabase for Regulatory Grade micrObial Sequences (FDA-ARGOS): Supporting development and validation of Infectious Disease Dx tests.</title>
        <authorList>
            <person name="Campos J."/>
            <person name="Goldberg B."/>
            <person name="Tallon L."/>
            <person name="Sadzewicz L."/>
            <person name="Vavikolanu K."/>
            <person name="Mehta A."/>
            <person name="Aluvathingal J."/>
            <person name="Nadendla S."/>
            <person name="Nandy P."/>
            <person name="Geyer C."/>
            <person name="Yan Y."/>
            <person name="Sichtig H."/>
        </authorList>
    </citation>
    <scope>NUCLEOTIDE SEQUENCE [LARGE SCALE GENOMIC DNA]</scope>
    <source>
        <strain evidence="11">FDAARGOS_652</strain>
    </source>
</reference>
<dbReference type="InterPro" id="IPR017871">
    <property type="entry name" value="ABC_transporter-like_CS"/>
</dbReference>
<dbReference type="SUPFAM" id="SSF52540">
    <property type="entry name" value="P-loop containing nucleoside triphosphate hydrolases"/>
    <property type="match status" value="2"/>
</dbReference>